<organism evidence="2 3">
    <name type="scientific">Streptomyces afghaniensis 772</name>
    <dbReference type="NCBI Taxonomy" id="1283301"/>
    <lineage>
        <taxon>Bacteria</taxon>
        <taxon>Bacillati</taxon>
        <taxon>Actinomycetota</taxon>
        <taxon>Actinomycetes</taxon>
        <taxon>Kitasatosporales</taxon>
        <taxon>Streptomycetaceae</taxon>
        <taxon>Streptomyces</taxon>
    </lineage>
</organism>
<keyword evidence="3" id="KW-1185">Reference proteome</keyword>
<dbReference type="Proteomes" id="UP000015001">
    <property type="component" value="Unassembled WGS sequence"/>
</dbReference>
<evidence type="ECO:0000256" key="1">
    <source>
        <dbReference type="SAM" id="MobiDB-lite"/>
    </source>
</evidence>
<dbReference type="EMBL" id="AOPY01001328">
    <property type="protein sequence ID" value="EPJ41269.1"/>
    <property type="molecule type" value="Genomic_DNA"/>
</dbReference>
<name>S4NRZ9_9ACTN</name>
<sequence length="101" mass="10614">MVAFTVRGRGFASVTKDGRVQLQLPQEENDAALAAHPAGDRLVRRGTPVGFRVPLAHNGKDLNALVRAAWFSRALKRLAAGARPAGVNDSRMADAVGPSAA</sequence>
<comment type="caution">
    <text evidence="2">The sequence shown here is derived from an EMBL/GenBank/DDBJ whole genome shotgun (WGS) entry which is preliminary data.</text>
</comment>
<proteinExistence type="predicted"/>
<dbReference type="PATRIC" id="fig|1283301.3.peg.1673"/>
<reference evidence="2 3" key="1">
    <citation type="submission" date="2013-02" db="EMBL/GenBank/DDBJ databases">
        <title>Draft Genome Sequence of Streptomyces afghaniensis, Which Produces Compounds of the Julimycin B-Complex.</title>
        <authorList>
            <person name="Gruening B.A."/>
            <person name="Praeg A."/>
            <person name="Erxleben A."/>
            <person name="Guenther S."/>
            <person name="Fiedler H.-P."/>
            <person name="Goodfellow M."/>
            <person name="Mueller M."/>
        </authorList>
    </citation>
    <scope>NUCLEOTIDE SEQUENCE [LARGE SCALE GENOMIC DNA]</scope>
    <source>
        <strain evidence="2 3">772</strain>
    </source>
</reference>
<dbReference type="HOGENOM" id="CLU_2289964_0_0_11"/>
<evidence type="ECO:0000313" key="3">
    <source>
        <dbReference type="Proteomes" id="UP000015001"/>
    </source>
</evidence>
<protein>
    <submittedName>
        <fullName evidence="2">Uncharacterized protein</fullName>
    </submittedName>
</protein>
<gene>
    <name evidence="2" type="ORF">STAFG_1697</name>
</gene>
<accession>S4NRZ9</accession>
<dbReference type="AlphaFoldDB" id="S4NRZ9"/>
<dbReference type="RefSeq" id="WP_020270690.1">
    <property type="nucleotide sequence ID" value="NZ_KE354071.1"/>
</dbReference>
<feature type="region of interest" description="Disordered" evidence="1">
    <location>
        <begin position="81"/>
        <end position="101"/>
    </location>
</feature>
<evidence type="ECO:0000313" key="2">
    <source>
        <dbReference type="EMBL" id="EPJ41269.1"/>
    </source>
</evidence>